<organism evidence="7 10">
    <name type="scientific">Deinococcus wulumuqiensis</name>
    <dbReference type="NCBI Taxonomy" id="980427"/>
    <lineage>
        <taxon>Bacteria</taxon>
        <taxon>Thermotogati</taxon>
        <taxon>Deinococcota</taxon>
        <taxon>Deinococci</taxon>
        <taxon>Deinococcales</taxon>
        <taxon>Deinococcaceae</taxon>
        <taxon>Deinococcus</taxon>
    </lineage>
</organism>
<reference evidence="8" key="1">
    <citation type="journal article" date="2014" name="Int. J. Syst. Evol. Microbiol.">
        <title>Complete genome of a new Firmicutes species belonging to the dominant human colonic microbiota ('Ruminococcus bicirculans') reveals two chromosomes and a selective capacity to utilize plant glucans.</title>
        <authorList>
            <consortium name="NISC Comparative Sequencing Program"/>
            <person name="Wegmann U."/>
            <person name="Louis P."/>
            <person name="Goesmann A."/>
            <person name="Henrissat B."/>
            <person name="Duncan S.H."/>
            <person name="Flint H.J."/>
        </authorList>
    </citation>
    <scope>NUCLEOTIDE SEQUENCE</scope>
    <source>
        <strain evidence="8">CGMCC 1.8884</strain>
    </source>
</reference>
<dbReference type="InterPro" id="IPR050482">
    <property type="entry name" value="Sensor_HK_TwoCompSys"/>
</dbReference>
<dbReference type="Pfam" id="PF13796">
    <property type="entry name" value="Sensor"/>
    <property type="match status" value="1"/>
</dbReference>
<dbReference type="CDD" id="cd16917">
    <property type="entry name" value="HATPase_UhpB-NarQ-NarX-like"/>
    <property type="match status" value="1"/>
</dbReference>
<reference evidence="7" key="4">
    <citation type="submission" date="2023-08" db="EMBL/GenBank/DDBJ databases">
        <authorList>
            <person name="Sun Q."/>
            <person name="Zhou Y."/>
        </authorList>
    </citation>
    <scope>NUCLEOTIDE SEQUENCE</scope>
    <source>
        <strain evidence="8">CGMCC 1.8884</strain>
        <strain evidence="7">CGMCC 1.8885</strain>
    </source>
</reference>
<feature type="transmembrane region" description="Helical" evidence="5">
    <location>
        <begin position="172"/>
        <end position="194"/>
    </location>
</feature>
<dbReference type="EMBL" id="BMLZ01000006">
    <property type="protein sequence ID" value="GGP29049.1"/>
    <property type="molecule type" value="Genomic_DNA"/>
</dbReference>
<feature type="domain" description="Histidine kinase" evidence="6">
    <location>
        <begin position="473"/>
        <end position="559"/>
    </location>
</feature>
<dbReference type="PROSITE" id="PS50109">
    <property type="entry name" value="HIS_KIN"/>
    <property type="match status" value="1"/>
</dbReference>
<comment type="caution">
    <text evidence="7">The sequence shown here is derived from an EMBL/GenBank/DDBJ whole genome shotgun (WGS) entry which is preliminary data.</text>
</comment>
<evidence type="ECO:0000256" key="5">
    <source>
        <dbReference type="SAM" id="Phobius"/>
    </source>
</evidence>
<dbReference type="Gene3D" id="1.20.5.1930">
    <property type="match status" value="1"/>
</dbReference>
<dbReference type="AlphaFoldDB" id="A0AAV4K268"/>
<evidence type="ECO:0000256" key="2">
    <source>
        <dbReference type="ARBA" id="ARBA00022777"/>
    </source>
</evidence>
<keyword evidence="5" id="KW-1133">Transmembrane helix</keyword>
<reference evidence="9" key="3">
    <citation type="journal article" date="2019" name="Int. J. Syst. Evol. Microbiol.">
        <title>The Global Catalogue of Microorganisms (GCM) 10K type strain sequencing project: providing services to taxonomists for standard genome sequencing and annotation.</title>
        <authorList>
            <consortium name="The Broad Institute Genomics Platform"/>
            <consortium name="The Broad Institute Genome Sequencing Center for Infectious Disease"/>
            <person name="Wu L."/>
            <person name="Ma J."/>
        </authorList>
    </citation>
    <scope>NUCLEOTIDE SEQUENCE [LARGE SCALE GENOMIC DNA]</scope>
    <source>
        <strain evidence="9">CGMCC 1.8884</strain>
    </source>
</reference>
<dbReference type="Proteomes" id="UP000630135">
    <property type="component" value="Unassembled WGS sequence"/>
</dbReference>
<dbReference type="PANTHER" id="PTHR24421:SF61">
    <property type="entry name" value="OXYGEN SENSOR HISTIDINE KINASE NREB"/>
    <property type="match status" value="1"/>
</dbReference>
<dbReference type="Pfam" id="PF02518">
    <property type="entry name" value="HATPase_c"/>
    <property type="match status" value="1"/>
</dbReference>
<name>A0AAV4K268_9DEIO</name>
<dbReference type="InterPro" id="IPR003594">
    <property type="entry name" value="HATPase_dom"/>
</dbReference>
<keyword evidence="2 7" id="KW-0418">Kinase</keyword>
<keyword evidence="5" id="KW-0472">Membrane</keyword>
<evidence type="ECO:0000313" key="8">
    <source>
        <dbReference type="EMBL" id="GGP29049.1"/>
    </source>
</evidence>
<evidence type="ECO:0000313" key="9">
    <source>
        <dbReference type="Proteomes" id="UP000630135"/>
    </source>
</evidence>
<keyword evidence="5" id="KW-0812">Transmembrane</keyword>
<dbReference type="InterPro" id="IPR005467">
    <property type="entry name" value="His_kinase_dom"/>
</dbReference>
<dbReference type="GO" id="GO:0016020">
    <property type="term" value="C:membrane"/>
    <property type="evidence" value="ECO:0007669"/>
    <property type="project" value="InterPro"/>
</dbReference>
<evidence type="ECO:0000313" key="10">
    <source>
        <dbReference type="Proteomes" id="UP000652720"/>
    </source>
</evidence>
<feature type="region of interest" description="Disordered" evidence="4">
    <location>
        <begin position="510"/>
        <end position="535"/>
    </location>
</feature>
<dbReference type="GO" id="GO:0000155">
    <property type="term" value="F:phosphorelay sensor kinase activity"/>
    <property type="evidence" value="ECO:0007669"/>
    <property type="project" value="InterPro"/>
</dbReference>
<feature type="transmembrane region" description="Helical" evidence="5">
    <location>
        <begin position="29"/>
        <end position="50"/>
    </location>
</feature>
<dbReference type="Pfam" id="PF07730">
    <property type="entry name" value="HisKA_3"/>
    <property type="match status" value="1"/>
</dbReference>
<proteinExistence type="predicted"/>
<sequence>MTAREELREVKKEGLLGDLLDRHTWGTAAYVLLAFPAGLLAATLLTGGVVVGVLTLPVLLGAALLLGSLWLVGGLADVQRGLARLLGVTFARPALPPTYTGVLPWLRGVLSEGATYRALLFHVVQLPLAALSWAVLGGLLALTAAGLSSPLWLGQPGTPLAWKGAAVQAGPLAQAGGVLLGLGGLLLTGGVLNLMGRVWSRLARALLAPDGDEAARREVLALRRAAGRVALGDDLGATLHELTRQACAASTARGAALLTPAGTVQAWSGLTLAELASPPPVPGEVRVWVDGNRTLADLPVTLPAGVSGGTLRAVYPAGLRPGADELAFLVSMADHAGTALHAAELIERASRRAGEEERARLARELHDSVAQALYGITLGAKTARAALERDPSEAGQARTQASLDYTIRLAEGGVSEMKALLFSLRPDALEEGGLVAALTQHAHALEARHGLTVHADLGSEPHLTPDAQAAAYRVAQEALHNVVKHARAAQVWLTLRENGGAVTLTVRDDGRGFDPQAQGRGTLGQRSMRERAAGAGGTLTVDSAAGTGTTVTLTLPAAPSAAPGIGDSE</sequence>
<dbReference type="InterPro" id="IPR025828">
    <property type="entry name" value="Put_sensor_dom"/>
</dbReference>
<dbReference type="SMART" id="SM00387">
    <property type="entry name" value="HATPase_c"/>
    <property type="match status" value="1"/>
</dbReference>
<evidence type="ECO:0000256" key="3">
    <source>
        <dbReference type="ARBA" id="ARBA00023012"/>
    </source>
</evidence>
<dbReference type="InterPro" id="IPR011712">
    <property type="entry name" value="Sig_transdc_His_kin_sub3_dim/P"/>
</dbReference>
<dbReference type="PANTHER" id="PTHR24421">
    <property type="entry name" value="NITRATE/NITRITE SENSOR PROTEIN NARX-RELATED"/>
    <property type="match status" value="1"/>
</dbReference>
<dbReference type="Proteomes" id="UP000652720">
    <property type="component" value="Unassembled WGS sequence"/>
</dbReference>
<feature type="transmembrane region" description="Helical" evidence="5">
    <location>
        <begin position="56"/>
        <end position="76"/>
    </location>
</feature>
<keyword evidence="3" id="KW-0902">Two-component regulatory system</keyword>
<dbReference type="GO" id="GO:0046983">
    <property type="term" value="F:protein dimerization activity"/>
    <property type="evidence" value="ECO:0007669"/>
    <property type="project" value="InterPro"/>
</dbReference>
<dbReference type="Gene3D" id="3.30.565.10">
    <property type="entry name" value="Histidine kinase-like ATPase, C-terminal domain"/>
    <property type="match status" value="1"/>
</dbReference>
<gene>
    <name evidence="8" type="ORF">GCM10008021_07000</name>
    <name evidence="7" type="ORF">GCM10010914_06300</name>
</gene>
<protein>
    <submittedName>
        <fullName evidence="7">Histidine kinase</fullName>
    </submittedName>
</protein>
<evidence type="ECO:0000256" key="4">
    <source>
        <dbReference type="SAM" id="MobiDB-lite"/>
    </source>
</evidence>
<dbReference type="SUPFAM" id="SSF55874">
    <property type="entry name" value="ATPase domain of HSP90 chaperone/DNA topoisomerase II/histidine kinase"/>
    <property type="match status" value="1"/>
</dbReference>
<keyword evidence="1" id="KW-0808">Transferase</keyword>
<keyword evidence="9" id="KW-1185">Reference proteome</keyword>
<evidence type="ECO:0000256" key="1">
    <source>
        <dbReference type="ARBA" id="ARBA00022679"/>
    </source>
</evidence>
<dbReference type="EMBL" id="BMMA01000003">
    <property type="protein sequence ID" value="GGI74890.1"/>
    <property type="molecule type" value="Genomic_DNA"/>
</dbReference>
<feature type="transmembrane region" description="Helical" evidence="5">
    <location>
        <begin position="126"/>
        <end position="152"/>
    </location>
</feature>
<accession>A0AAV4K268</accession>
<evidence type="ECO:0000259" key="6">
    <source>
        <dbReference type="PROSITE" id="PS50109"/>
    </source>
</evidence>
<evidence type="ECO:0000313" key="7">
    <source>
        <dbReference type="EMBL" id="GGI74890.1"/>
    </source>
</evidence>
<dbReference type="InterPro" id="IPR036890">
    <property type="entry name" value="HATPase_C_sf"/>
</dbReference>
<reference evidence="7" key="2">
    <citation type="journal article" date="2014" name="Int. J. Syst. Evol. Microbiol.">
        <title>Complete genome sequence of Corynebacterium casei LMG S-19264T (=DSM 44701T), isolated from a smear-ripened cheese.</title>
        <authorList>
            <consortium name="US DOE Joint Genome Institute (JGI-PGF)"/>
            <person name="Walter F."/>
            <person name="Albersmeier A."/>
            <person name="Kalinowski J."/>
            <person name="Ruckert C."/>
        </authorList>
    </citation>
    <scope>NUCLEOTIDE SEQUENCE</scope>
    <source>
        <strain evidence="7">CGMCC 1.8885</strain>
    </source>
</reference>